<sequence>MGHNDPVEILSSDLTLDEALAAAVEFAREAVATEVGADRVGGHLEVAMEDDRLATHLFDCTSPGYRGWRWAVTLARTPEALEPTVCDVVLLPGPDALVAPAWVPWSERVQPGDLGVGDVFPTGAQDPRLVAGFTDEDDLEGAGSQSPLSPGTWELGLGRARVLSQIGRDDAADRWYAGDMGPDSAMAKNAPHTCLTCGFLMPMGGAFGQMFAVCANVMAPADGRVVALDYGCGAHSEVQVDEVPADEVLADDLLPEGEGADAHLPGGDPVSESDAATSGAEEPALDAGVLDALALDDDLVEDAIEDLDGTVPVDAVEGLILDDAGEQDEPSANDEPTDLIDSVAAVAPKRPRGRGWLRGRST</sequence>
<dbReference type="Pfam" id="PF11228">
    <property type="entry name" value="DUF3027"/>
    <property type="match status" value="1"/>
</dbReference>
<evidence type="ECO:0000256" key="1">
    <source>
        <dbReference type="SAM" id="MobiDB-lite"/>
    </source>
</evidence>
<dbReference type="AlphaFoldDB" id="A0A6J7KL65"/>
<gene>
    <name evidence="2" type="ORF">UFOPK3772_01907</name>
</gene>
<feature type="region of interest" description="Disordered" evidence="1">
    <location>
        <begin position="321"/>
        <end position="340"/>
    </location>
</feature>
<accession>A0A6J7KL65</accession>
<feature type="region of interest" description="Disordered" evidence="1">
    <location>
        <begin position="256"/>
        <end position="282"/>
    </location>
</feature>
<dbReference type="EMBL" id="CAFBNE010000061">
    <property type="protein sequence ID" value="CAB4956586.1"/>
    <property type="molecule type" value="Genomic_DNA"/>
</dbReference>
<protein>
    <submittedName>
        <fullName evidence="2">Unannotated protein</fullName>
    </submittedName>
</protein>
<dbReference type="InterPro" id="IPR021391">
    <property type="entry name" value="DUF3027"/>
</dbReference>
<reference evidence="2" key="1">
    <citation type="submission" date="2020-05" db="EMBL/GenBank/DDBJ databases">
        <authorList>
            <person name="Chiriac C."/>
            <person name="Salcher M."/>
            <person name="Ghai R."/>
            <person name="Kavagutti S V."/>
        </authorList>
    </citation>
    <scope>NUCLEOTIDE SEQUENCE</scope>
</reference>
<feature type="compositionally biased region" description="Acidic residues" evidence="1">
    <location>
        <begin position="323"/>
        <end position="338"/>
    </location>
</feature>
<organism evidence="2">
    <name type="scientific">freshwater metagenome</name>
    <dbReference type="NCBI Taxonomy" id="449393"/>
    <lineage>
        <taxon>unclassified sequences</taxon>
        <taxon>metagenomes</taxon>
        <taxon>ecological metagenomes</taxon>
    </lineage>
</organism>
<name>A0A6J7KL65_9ZZZZ</name>
<evidence type="ECO:0000313" key="2">
    <source>
        <dbReference type="EMBL" id="CAB4956586.1"/>
    </source>
</evidence>
<proteinExistence type="predicted"/>